<name>A0A1B6NV08_9ZZZZ</name>
<gene>
    <name evidence="1" type="ORF">MGSAQ_001224</name>
</gene>
<proteinExistence type="predicted"/>
<sequence length="42" mass="4169">MLLVLGGFGAGTAGGFLAVLLSAPAVDGFLFSCLELLVLLCV</sequence>
<accession>A0A1B6NV08</accession>
<dbReference type="AlphaFoldDB" id="A0A1B6NV08"/>
<evidence type="ECO:0000313" key="1">
    <source>
        <dbReference type="EMBL" id="KTF07280.1"/>
    </source>
</evidence>
<dbReference type="EMBL" id="AYSL01000646">
    <property type="protein sequence ID" value="KTF07280.1"/>
    <property type="molecule type" value="Genomic_DNA"/>
</dbReference>
<comment type="caution">
    <text evidence="1">The sequence shown here is derived from an EMBL/GenBank/DDBJ whole genome shotgun (WGS) entry which is preliminary data.</text>
</comment>
<protein>
    <submittedName>
        <fullName evidence="1">Uncharacterized protein</fullName>
    </submittedName>
</protein>
<organism evidence="1">
    <name type="scientific">marine sediment metagenome</name>
    <dbReference type="NCBI Taxonomy" id="412755"/>
    <lineage>
        <taxon>unclassified sequences</taxon>
        <taxon>metagenomes</taxon>
        <taxon>ecological metagenomes</taxon>
    </lineage>
</organism>
<reference evidence="1" key="1">
    <citation type="submission" date="2013-11" db="EMBL/GenBank/DDBJ databases">
        <title>Microbial diversity, functional groups and degradation webs in Northern and Southern Mediterranean and Red Sea marine crude oil polluted sites.</title>
        <authorList>
            <person name="Daffonchio D."/>
            <person name="Mapelli F."/>
            <person name="Ferrer M."/>
            <person name="Richter M."/>
            <person name="Cherif A."/>
            <person name="Malkawi H.I."/>
            <person name="Yakimov M.M."/>
            <person name="Abdel-Fattah Y.R."/>
            <person name="Blaghen M."/>
            <person name="Golyshin P.N."/>
            <person name="Kalogerakis N."/>
            <person name="Boon N."/>
            <person name="Magagnini M."/>
            <person name="Fava F."/>
        </authorList>
    </citation>
    <scope>NUCLEOTIDE SEQUENCE</scope>
</reference>